<feature type="compositionally biased region" description="Low complexity" evidence="1">
    <location>
        <begin position="620"/>
        <end position="637"/>
    </location>
</feature>
<accession>A0A067T2X6</accession>
<feature type="region of interest" description="Disordered" evidence="1">
    <location>
        <begin position="226"/>
        <end position="249"/>
    </location>
</feature>
<dbReference type="AlphaFoldDB" id="A0A067T2X6"/>
<dbReference type="EMBL" id="KL142383">
    <property type="protein sequence ID" value="KDR74299.1"/>
    <property type="molecule type" value="Genomic_DNA"/>
</dbReference>
<dbReference type="Proteomes" id="UP000027222">
    <property type="component" value="Unassembled WGS sequence"/>
</dbReference>
<sequence>MSSRLKEIFDNLPPEGQQRFVEKHLVGLLDSVPKGKSKEVLSAATRLQKKYKEIPTLDLKAKRKQITALLEELARDAKVSFVKERSNRDELLSEILHSLVSWLNRIWSVVYEYNVNFLVAHSCLVFVADALIRLSESSTLGGCKCTVMNLPVEVNLKDKKGRTLKRFSVLGPQNVDRILLWIWRDLFVSLLAEGSERDKKRVPDLLEDIESVMGVHALERLLYGGRPSGDDDLGDNDEDYEDVDDSEDDDDYCQYGDHPCVDEDDDYISDTEADRCSCNFHASYWSEGLNRERLPLRDCVEKRLIAVFKVTPSLRLYKTLVTISLDTMATHKLISLILAEISDNSPDCLVAALDIHTHIGNSAKIFYLLNTYSYLLRPRDSISFQCAVAALDDSPYHSRGLAITEKELNDCLLAIHSSVQTCFSQIEEEANKKDLLEILKLRSSATRQERIQEWAERVATPLNAPMHPMAFAAMMMGLPMLPGSEDDGDDGDILNYVDLDQNDSDLDDLRDEYRPNLKGMFAGWVHLGQTLKGGAVIVTRLYVKAVELMPWLRSADVVAEMENKLKERPNKNHVLDVLTELSSFTKMQRKKLKLAHAEQQRRTANKARSGTTPNQSIGNPTSSSSTPTTQTASPPASGFTFGAPPVRGTAVPLPFPFPPGGMEDVD</sequence>
<keyword evidence="3" id="KW-1185">Reference proteome</keyword>
<evidence type="ECO:0000313" key="3">
    <source>
        <dbReference type="Proteomes" id="UP000027222"/>
    </source>
</evidence>
<feature type="region of interest" description="Disordered" evidence="1">
    <location>
        <begin position="593"/>
        <end position="666"/>
    </location>
</feature>
<gene>
    <name evidence="2" type="ORF">GALMADRAFT_250097</name>
</gene>
<dbReference type="OrthoDB" id="2742205at2759"/>
<evidence type="ECO:0000313" key="2">
    <source>
        <dbReference type="EMBL" id="KDR74299.1"/>
    </source>
</evidence>
<dbReference type="STRING" id="685588.A0A067T2X6"/>
<organism evidence="2 3">
    <name type="scientific">Galerina marginata (strain CBS 339.88)</name>
    <dbReference type="NCBI Taxonomy" id="685588"/>
    <lineage>
        <taxon>Eukaryota</taxon>
        <taxon>Fungi</taxon>
        <taxon>Dikarya</taxon>
        <taxon>Basidiomycota</taxon>
        <taxon>Agaricomycotina</taxon>
        <taxon>Agaricomycetes</taxon>
        <taxon>Agaricomycetidae</taxon>
        <taxon>Agaricales</taxon>
        <taxon>Agaricineae</taxon>
        <taxon>Strophariaceae</taxon>
        <taxon>Galerina</taxon>
    </lineage>
</organism>
<name>A0A067T2X6_GALM3</name>
<feature type="compositionally biased region" description="Polar residues" evidence="1">
    <location>
        <begin position="606"/>
        <end position="619"/>
    </location>
</feature>
<feature type="compositionally biased region" description="Acidic residues" evidence="1">
    <location>
        <begin position="230"/>
        <end position="249"/>
    </location>
</feature>
<protein>
    <submittedName>
        <fullName evidence="2">Uncharacterized protein</fullName>
    </submittedName>
</protein>
<proteinExistence type="predicted"/>
<dbReference type="HOGENOM" id="CLU_017400_0_0_1"/>
<reference evidence="3" key="1">
    <citation type="journal article" date="2014" name="Proc. Natl. Acad. Sci. U.S.A.">
        <title>Extensive sampling of basidiomycete genomes demonstrates inadequacy of the white-rot/brown-rot paradigm for wood decay fungi.</title>
        <authorList>
            <person name="Riley R."/>
            <person name="Salamov A.A."/>
            <person name="Brown D.W."/>
            <person name="Nagy L.G."/>
            <person name="Floudas D."/>
            <person name="Held B.W."/>
            <person name="Levasseur A."/>
            <person name="Lombard V."/>
            <person name="Morin E."/>
            <person name="Otillar R."/>
            <person name="Lindquist E.A."/>
            <person name="Sun H."/>
            <person name="LaButti K.M."/>
            <person name="Schmutz J."/>
            <person name="Jabbour D."/>
            <person name="Luo H."/>
            <person name="Baker S.E."/>
            <person name="Pisabarro A.G."/>
            <person name="Walton J.D."/>
            <person name="Blanchette R.A."/>
            <person name="Henrissat B."/>
            <person name="Martin F."/>
            <person name="Cullen D."/>
            <person name="Hibbett D.S."/>
            <person name="Grigoriev I.V."/>
        </authorList>
    </citation>
    <scope>NUCLEOTIDE SEQUENCE [LARGE SCALE GENOMIC DNA]</scope>
    <source>
        <strain evidence="3">CBS 339.88</strain>
    </source>
</reference>
<evidence type="ECO:0000256" key="1">
    <source>
        <dbReference type="SAM" id="MobiDB-lite"/>
    </source>
</evidence>